<proteinExistence type="predicted"/>
<dbReference type="Proteomes" id="UP000694620">
    <property type="component" value="Chromosome 12"/>
</dbReference>
<protein>
    <recommendedName>
        <fullName evidence="2">PPIase FKBP-type domain-containing protein</fullName>
    </recommendedName>
</protein>
<reference evidence="3" key="1">
    <citation type="submission" date="2021-06" db="EMBL/GenBank/DDBJ databases">
        <authorList>
            <consortium name="Wellcome Sanger Institute Data Sharing"/>
        </authorList>
    </citation>
    <scope>NUCLEOTIDE SEQUENCE [LARGE SCALE GENOMIC DNA]</scope>
</reference>
<reference evidence="3" key="3">
    <citation type="submission" date="2025-09" db="UniProtKB">
        <authorList>
            <consortium name="Ensembl"/>
        </authorList>
    </citation>
    <scope>IDENTIFICATION</scope>
</reference>
<sequence>MVAFLILLFRFKFAVQLTEIQVQYGDVRLVHYVSCLESNRTPVKTDIGPSVWFTFGIGELIKSWDKRMHNICSRERKRTAHTGLGYGKDGNGKSADLYSALNSKNTPASDSTFLAPNQTKQWWTKILETFSNSRYF</sequence>
<dbReference type="SUPFAM" id="SSF54534">
    <property type="entry name" value="FKBP-like"/>
    <property type="match status" value="1"/>
</dbReference>
<dbReference type="InterPro" id="IPR046357">
    <property type="entry name" value="PPIase_dom_sf"/>
</dbReference>
<name>A0A8C4SD37_ERPCA</name>
<reference evidence="3" key="2">
    <citation type="submission" date="2025-08" db="UniProtKB">
        <authorList>
            <consortium name="Ensembl"/>
        </authorList>
    </citation>
    <scope>IDENTIFICATION</scope>
</reference>
<evidence type="ECO:0000313" key="4">
    <source>
        <dbReference type="Proteomes" id="UP000694620"/>
    </source>
</evidence>
<dbReference type="InterPro" id="IPR001179">
    <property type="entry name" value="PPIase_FKBP_dom"/>
</dbReference>
<dbReference type="Ensembl" id="ENSECRT00000015372.1">
    <property type="protein sequence ID" value="ENSECRP00000015104.1"/>
    <property type="gene ID" value="ENSECRG00000010076.1"/>
</dbReference>
<feature type="signal peptide" evidence="1">
    <location>
        <begin position="1"/>
        <end position="16"/>
    </location>
</feature>
<feature type="domain" description="PPIase FKBP-type" evidence="2">
    <location>
        <begin position="21"/>
        <end position="93"/>
    </location>
</feature>
<keyword evidence="4" id="KW-1185">Reference proteome</keyword>
<keyword evidence="1" id="KW-0732">Signal</keyword>
<evidence type="ECO:0000259" key="2">
    <source>
        <dbReference type="Pfam" id="PF00254"/>
    </source>
</evidence>
<feature type="chain" id="PRO_5034231613" description="PPIase FKBP-type domain-containing protein" evidence="1">
    <location>
        <begin position="17"/>
        <end position="136"/>
    </location>
</feature>
<organism evidence="3 4">
    <name type="scientific">Erpetoichthys calabaricus</name>
    <name type="common">Rope fish</name>
    <name type="synonym">Calamoichthys calabaricus</name>
    <dbReference type="NCBI Taxonomy" id="27687"/>
    <lineage>
        <taxon>Eukaryota</taxon>
        <taxon>Metazoa</taxon>
        <taxon>Chordata</taxon>
        <taxon>Craniata</taxon>
        <taxon>Vertebrata</taxon>
        <taxon>Euteleostomi</taxon>
        <taxon>Actinopterygii</taxon>
        <taxon>Polypteriformes</taxon>
        <taxon>Polypteridae</taxon>
        <taxon>Erpetoichthys</taxon>
    </lineage>
</organism>
<dbReference type="Pfam" id="PF00254">
    <property type="entry name" value="FKBP_C"/>
    <property type="match status" value="1"/>
</dbReference>
<dbReference type="GO" id="GO:0003755">
    <property type="term" value="F:peptidyl-prolyl cis-trans isomerase activity"/>
    <property type="evidence" value="ECO:0007669"/>
    <property type="project" value="InterPro"/>
</dbReference>
<evidence type="ECO:0000313" key="3">
    <source>
        <dbReference type="Ensembl" id="ENSECRP00000015104.1"/>
    </source>
</evidence>
<accession>A0A8C4SD37</accession>
<dbReference type="Gene3D" id="3.10.50.40">
    <property type="match status" value="1"/>
</dbReference>
<dbReference type="AlphaFoldDB" id="A0A8C4SD37"/>
<evidence type="ECO:0000256" key="1">
    <source>
        <dbReference type="SAM" id="SignalP"/>
    </source>
</evidence>